<proteinExistence type="predicted"/>
<dbReference type="AlphaFoldDB" id="A0A0N4WYU9"/>
<dbReference type="OrthoDB" id="5849309at2759"/>
<name>A0A0N4WYU9_HAEPC</name>
<organism evidence="3">
    <name type="scientific">Haemonchus placei</name>
    <name type="common">Barber's pole worm</name>
    <dbReference type="NCBI Taxonomy" id="6290"/>
    <lineage>
        <taxon>Eukaryota</taxon>
        <taxon>Metazoa</taxon>
        <taxon>Ecdysozoa</taxon>
        <taxon>Nematoda</taxon>
        <taxon>Chromadorea</taxon>
        <taxon>Rhabditida</taxon>
        <taxon>Rhabditina</taxon>
        <taxon>Rhabditomorpha</taxon>
        <taxon>Strongyloidea</taxon>
        <taxon>Trichostrongylidae</taxon>
        <taxon>Haemonchus</taxon>
    </lineage>
</organism>
<evidence type="ECO:0000313" key="3">
    <source>
        <dbReference type="WBParaSite" id="HPLM_0001707101-mRNA-1"/>
    </source>
</evidence>
<dbReference type="EMBL" id="UZAF01019743">
    <property type="protein sequence ID" value="VDO63163.1"/>
    <property type="molecule type" value="Genomic_DNA"/>
</dbReference>
<evidence type="ECO:0000313" key="1">
    <source>
        <dbReference type="EMBL" id="VDO63163.1"/>
    </source>
</evidence>
<gene>
    <name evidence="1" type="ORF">HPLM_LOCUS17063</name>
</gene>
<reference evidence="3" key="1">
    <citation type="submission" date="2017-02" db="UniProtKB">
        <authorList>
            <consortium name="WormBaseParasite"/>
        </authorList>
    </citation>
    <scope>IDENTIFICATION</scope>
</reference>
<protein>
    <submittedName>
        <fullName evidence="3">Remorin_C domain-containing protein</fullName>
    </submittedName>
</protein>
<dbReference type="WBParaSite" id="HPLM_0001707101-mRNA-1">
    <property type="protein sequence ID" value="HPLM_0001707101-mRNA-1"/>
    <property type="gene ID" value="HPLM_0001707101"/>
</dbReference>
<evidence type="ECO:0000313" key="2">
    <source>
        <dbReference type="Proteomes" id="UP000268014"/>
    </source>
</evidence>
<reference evidence="1 2" key="2">
    <citation type="submission" date="2018-11" db="EMBL/GenBank/DDBJ databases">
        <authorList>
            <consortium name="Pathogen Informatics"/>
        </authorList>
    </citation>
    <scope>NUCLEOTIDE SEQUENCE [LARGE SCALE GENOMIC DNA]</scope>
    <source>
        <strain evidence="1 2">MHpl1</strain>
    </source>
</reference>
<accession>A0A0N4WYU9</accession>
<dbReference type="Proteomes" id="UP000268014">
    <property type="component" value="Unassembled WGS sequence"/>
</dbReference>
<sequence length="68" mass="7850">MRQCEIARAAVNHQQTYELAKLRREVMKEDLKERRAAVMDEAAEAGQSIRKARRSFVNCKTKISPPSF</sequence>
<keyword evidence="2" id="KW-1185">Reference proteome</keyword>